<dbReference type="Gene3D" id="1.20.1280.50">
    <property type="match status" value="1"/>
</dbReference>
<name>A0A818G6N0_9BILA</name>
<reference evidence="3" key="1">
    <citation type="submission" date="2021-02" db="EMBL/GenBank/DDBJ databases">
        <authorList>
            <person name="Nowell W R."/>
        </authorList>
    </citation>
    <scope>NUCLEOTIDE SEQUENCE</scope>
</reference>
<protein>
    <recommendedName>
        <fullName evidence="1">F-box domain-containing protein</fullName>
    </recommendedName>
</protein>
<sequence length="586" mass="69026">MLTPLTHCKINRTSEQSKIKSILKENSLRTCLPGGILIGSRAARELLPNFRGVPTNNNADWDIIGSSSFLLNWLKNRHNAINTIDMITPVSNDDDDDDQLDLYIYCTLIDGSKYDFLIPRSSTSYTAYILDNSVNWIVHKQYWELREGKMDSIYCASAKLLLILKKYMLYYSHQWEKTAKDYRELLAVTSPLTADDMILCDLFIRYNEKIYGKRPPNTNEFVINSTKDQKCITINRDEFFQHEKDKQISFIYKIAMSLSFNDDILIGLEHICTQGPSWLVDYVIENWIVIQQEKFKQTFQLSYPCIKFQIENYRLFPNIPEIPTKRILHFINDSIDLYSMQLVCKQWYTILRNEIFWQDLYISRYGTYTNQINNIQSWKMLYLLKLEGKFANDNNKLDKLIDATIKLRQYTTNDILQLWEDLTHQNQSIEQVSISKINYILSNSFYYQIDKTSDHYSVRLIIIGLEHERSRSKIHLNLRVGEYGGSRFTDHMEQLSIHYESNTNEQRSLIFLGPELFGFHIGQWGYVFTESTYLGRTSSTLSDQYPSGLLICLFIMMIHPDHRAQFIKYLKKLENHCLRSISFRGY</sequence>
<evidence type="ECO:0000259" key="1">
    <source>
        <dbReference type="PROSITE" id="PS50181"/>
    </source>
</evidence>
<dbReference type="Proteomes" id="UP000663823">
    <property type="component" value="Unassembled WGS sequence"/>
</dbReference>
<dbReference type="OrthoDB" id="10014447at2759"/>
<accession>A0A818G6N0</accession>
<dbReference type="EMBL" id="CAJNOO010000496">
    <property type="protein sequence ID" value="CAF0959936.1"/>
    <property type="molecule type" value="Genomic_DNA"/>
</dbReference>
<evidence type="ECO:0000313" key="4">
    <source>
        <dbReference type="Proteomes" id="UP000663823"/>
    </source>
</evidence>
<dbReference type="SUPFAM" id="SSF81383">
    <property type="entry name" value="F-box domain"/>
    <property type="match status" value="1"/>
</dbReference>
<dbReference type="Proteomes" id="UP000663882">
    <property type="component" value="Unassembled WGS sequence"/>
</dbReference>
<dbReference type="PROSITE" id="PS50181">
    <property type="entry name" value="FBOX"/>
    <property type="match status" value="1"/>
</dbReference>
<evidence type="ECO:0000313" key="2">
    <source>
        <dbReference type="EMBL" id="CAF0959936.1"/>
    </source>
</evidence>
<organism evidence="3 4">
    <name type="scientific">Rotaria sordida</name>
    <dbReference type="NCBI Taxonomy" id="392033"/>
    <lineage>
        <taxon>Eukaryota</taxon>
        <taxon>Metazoa</taxon>
        <taxon>Spiralia</taxon>
        <taxon>Gnathifera</taxon>
        <taxon>Rotifera</taxon>
        <taxon>Eurotatoria</taxon>
        <taxon>Bdelloidea</taxon>
        <taxon>Philodinida</taxon>
        <taxon>Philodinidae</taxon>
        <taxon>Rotaria</taxon>
    </lineage>
</organism>
<dbReference type="InterPro" id="IPR036047">
    <property type="entry name" value="F-box-like_dom_sf"/>
</dbReference>
<dbReference type="AlphaFoldDB" id="A0A818G6N0"/>
<dbReference type="InterPro" id="IPR001810">
    <property type="entry name" value="F-box_dom"/>
</dbReference>
<dbReference type="EMBL" id="CAJOAX010000034">
    <property type="protein sequence ID" value="CAF3487295.1"/>
    <property type="molecule type" value="Genomic_DNA"/>
</dbReference>
<evidence type="ECO:0000313" key="3">
    <source>
        <dbReference type="EMBL" id="CAF3487295.1"/>
    </source>
</evidence>
<gene>
    <name evidence="3" type="ORF">OTI717_LOCUS906</name>
    <name evidence="2" type="ORF">RFH988_LOCUS12086</name>
</gene>
<comment type="caution">
    <text evidence="3">The sequence shown here is derived from an EMBL/GenBank/DDBJ whole genome shotgun (WGS) entry which is preliminary data.</text>
</comment>
<dbReference type="Pfam" id="PF12937">
    <property type="entry name" value="F-box-like"/>
    <property type="match status" value="1"/>
</dbReference>
<feature type="domain" description="F-box" evidence="1">
    <location>
        <begin position="313"/>
        <end position="360"/>
    </location>
</feature>
<proteinExistence type="predicted"/>